<evidence type="ECO:0000256" key="1">
    <source>
        <dbReference type="SAM" id="MobiDB-lite"/>
    </source>
</evidence>
<gene>
    <name evidence="2" type="ORF">E6K80_07200</name>
</gene>
<name>A0A538U592_UNCEI</name>
<sequence length="824" mass="87696">MARTVAARDAEVERHVRALKTMERQILFGGAGRKLDALLKAALRKPARRGSRSAPPRDHWEALGPQGMSGRAAGVVAEGSGVLPVNAPLAADSQPLTTQSEVSIAGSASECVAAWNDGGSRGGIPNAISFSTSTNGGISWTSGGPLPVGGGVLAWISDPVVTVDAGRGVFYVAGLVIASGPANGVGVVRGRFAPEGFAWETPRVARAVRDSFPDKPWLTADSLSGDLLLCYTIFFKRQSRNSDFIEFQRSEDGNQSWTPPVKVSTDEEDGLVQGSRTAVGPDGELHVVWKTIDTTATDGGVDQVRIRSSRDDGRSFAAAATVADVFTNFCSGPPGFDRGFGLGFPSIAVDRTSGPYRGRIHVAWEESLDFYDDHGSATAEVEESEPNDAPSKATALTIGQIMSGRIGAAFDVDWFRFHGEQGQTALVFLDSIDTKLDVALRLWCGDAQTRLAYSASLSVRERILVLSLPATGDYYLSIAPFNDSTGAYRFATAWAQRGAERGRDQRDVFVAHSDDGHTWSTPARASDDPPGFDDWLPELAVGGDGKPYVAWYDWREGDPAGCGAASSVRLARSDDGGDRWTPVGVASEVPTVWSAVLSNLTPNMGDYIGLFADERGVMPAWADGRRGDPDVYAAFWPFPGAARAIAPAGSEIQPGGVLVRWLAPPGLPIVATAYRRASGEPERALGDLQPDASGALTLFDADLESGFRYLYELGVRSTEGETRVGAQRVDAPDSSTGGLAIETLSPNPSDGALRVRFRRPDLAPARLDVLDLGGRRVTDVALSQEYGMRGVVDLGREVRLPAGMYLVRLVQAGASVTRKAVVIR</sequence>
<evidence type="ECO:0008006" key="4">
    <source>
        <dbReference type="Google" id="ProtNLM"/>
    </source>
</evidence>
<evidence type="ECO:0000313" key="2">
    <source>
        <dbReference type="EMBL" id="TMQ70859.1"/>
    </source>
</evidence>
<dbReference type="Proteomes" id="UP000319836">
    <property type="component" value="Unassembled WGS sequence"/>
</dbReference>
<dbReference type="SUPFAM" id="SSF89260">
    <property type="entry name" value="Collagen-binding domain"/>
    <property type="match status" value="1"/>
</dbReference>
<dbReference type="InterPro" id="IPR036278">
    <property type="entry name" value="Sialidase_sf"/>
</dbReference>
<organism evidence="2 3">
    <name type="scientific">Eiseniibacteriota bacterium</name>
    <dbReference type="NCBI Taxonomy" id="2212470"/>
    <lineage>
        <taxon>Bacteria</taxon>
        <taxon>Candidatus Eiseniibacteriota</taxon>
    </lineage>
</organism>
<dbReference type="EMBL" id="VBPA01000170">
    <property type="protein sequence ID" value="TMQ70859.1"/>
    <property type="molecule type" value="Genomic_DNA"/>
</dbReference>
<protein>
    <recommendedName>
        <fullName evidence="4">T9SS type A sorting domain-containing protein</fullName>
    </recommendedName>
</protein>
<dbReference type="SUPFAM" id="SSF50939">
    <property type="entry name" value="Sialidases"/>
    <property type="match status" value="1"/>
</dbReference>
<accession>A0A538U592</accession>
<dbReference type="Gene3D" id="2.120.10.10">
    <property type="match status" value="1"/>
</dbReference>
<dbReference type="Gene3D" id="2.60.120.380">
    <property type="match status" value="1"/>
</dbReference>
<evidence type="ECO:0000313" key="3">
    <source>
        <dbReference type="Proteomes" id="UP000319836"/>
    </source>
</evidence>
<proteinExistence type="predicted"/>
<comment type="caution">
    <text evidence="2">The sequence shown here is derived from an EMBL/GenBank/DDBJ whole genome shotgun (WGS) entry which is preliminary data.</text>
</comment>
<reference evidence="2 3" key="1">
    <citation type="journal article" date="2019" name="Nat. Microbiol.">
        <title>Mediterranean grassland soil C-N compound turnover is dependent on rainfall and depth, and is mediated by genomically divergent microorganisms.</title>
        <authorList>
            <person name="Diamond S."/>
            <person name="Andeer P.F."/>
            <person name="Li Z."/>
            <person name="Crits-Christoph A."/>
            <person name="Burstein D."/>
            <person name="Anantharaman K."/>
            <person name="Lane K.R."/>
            <person name="Thomas B.C."/>
            <person name="Pan C."/>
            <person name="Northen T.R."/>
            <person name="Banfield J.F."/>
        </authorList>
    </citation>
    <scope>NUCLEOTIDE SEQUENCE [LARGE SCALE GENOMIC DNA]</scope>
    <source>
        <strain evidence="2">WS_10</strain>
    </source>
</reference>
<dbReference type="AlphaFoldDB" id="A0A538U592"/>
<feature type="region of interest" description="Disordered" evidence="1">
    <location>
        <begin position="44"/>
        <end position="66"/>
    </location>
</feature>